<keyword evidence="5" id="KW-0902">Two-component regulatory system</keyword>
<dbReference type="EC" id="2.7.13.3" evidence="2"/>
<evidence type="ECO:0000256" key="1">
    <source>
        <dbReference type="ARBA" id="ARBA00000085"/>
    </source>
</evidence>
<dbReference type="InterPro" id="IPR036097">
    <property type="entry name" value="HisK_dim/P_sf"/>
</dbReference>
<evidence type="ECO:0000313" key="9">
    <source>
        <dbReference type="Proteomes" id="UP000702425"/>
    </source>
</evidence>
<dbReference type="CDD" id="cd00082">
    <property type="entry name" value="HisKA"/>
    <property type="match status" value="1"/>
</dbReference>
<comment type="catalytic activity">
    <reaction evidence="1">
        <text>ATP + protein L-histidine = ADP + protein N-phospho-L-histidine.</text>
        <dbReference type="EC" id="2.7.13.3"/>
    </reaction>
</comment>
<feature type="domain" description="Histidine kinase" evidence="7">
    <location>
        <begin position="201"/>
        <end position="482"/>
    </location>
</feature>
<keyword evidence="9" id="KW-1185">Reference proteome</keyword>
<dbReference type="InterPro" id="IPR004358">
    <property type="entry name" value="Sig_transdc_His_kin-like_C"/>
</dbReference>
<dbReference type="Gene3D" id="1.10.287.130">
    <property type="match status" value="1"/>
</dbReference>
<feature type="compositionally biased region" description="Polar residues" evidence="6">
    <location>
        <begin position="367"/>
        <end position="378"/>
    </location>
</feature>
<dbReference type="InterPro" id="IPR003661">
    <property type="entry name" value="HisK_dim/P_dom"/>
</dbReference>
<keyword evidence="4 8" id="KW-0808">Transferase</keyword>
<comment type="caution">
    <text evidence="8">The sequence shown here is derived from an EMBL/GenBank/DDBJ whole genome shotgun (WGS) entry which is preliminary data.</text>
</comment>
<reference evidence="8 9" key="1">
    <citation type="journal article" date="2020" name="Sci. Rep.">
        <title>A novel cyanobacterial geosmin producer, revising GeoA distribution and dispersion patterns in Bacteria.</title>
        <authorList>
            <person name="Churro C."/>
            <person name="Semedo-Aguiar A.P."/>
            <person name="Silva A.D."/>
            <person name="Pereira-Leal J.B."/>
            <person name="Leite R.B."/>
        </authorList>
    </citation>
    <scope>NUCLEOTIDE SEQUENCE [LARGE SCALE GENOMIC DNA]</scope>
    <source>
        <strain evidence="8 9">IPMA8</strain>
    </source>
</reference>
<dbReference type="InterPro" id="IPR036890">
    <property type="entry name" value="HATPase_C_sf"/>
</dbReference>
<feature type="compositionally biased region" description="Low complexity" evidence="6">
    <location>
        <begin position="379"/>
        <end position="388"/>
    </location>
</feature>
<organism evidence="8 9">
    <name type="scientific">Microcoleus asticus IPMA8</name>
    <dbReference type="NCBI Taxonomy" id="2563858"/>
    <lineage>
        <taxon>Bacteria</taxon>
        <taxon>Bacillati</taxon>
        <taxon>Cyanobacteriota</taxon>
        <taxon>Cyanophyceae</taxon>
        <taxon>Oscillatoriophycideae</taxon>
        <taxon>Oscillatoriales</taxon>
        <taxon>Microcoleaceae</taxon>
        <taxon>Microcoleus</taxon>
        <taxon>Microcoleus asticus</taxon>
    </lineage>
</organism>
<evidence type="ECO:0000256" key="2">
    <source>
        <dbReference type="ARBA" id="ARBA00012438"/>
    </source>
</evidence>
<dbReference type="SMART" id="SM00387">
    <property type="entry name" value="HATPase_c"/>
    <property type="match status" value="1"/>
</dbReference>
<dbReference type="PANTHER" id="PTHR43065">
    <property type="entry name" value="SENSOR HISTIDINE KINASE"/>
    <property type="match status" value="1"/>
</dbReference>
<evidence type="ECO:0000256" key="6">
    <source>
        <dbReference type="SAM" id="MobiDB-lite"/>
    </source>
</evidence>
<name>A0ABX2D489_9CYAN</name>
<dbReference type="RefSeq" id="WP_172191519.1">
    <property type="nucleotide sequence ID" value="NZ_CAWPPK010000037.1"/>
</dbReference>
<dbReference type="PROSITE" id="PS50109">
    <property type="entry name" value="HIS_KIN"/>
    <property type="match status" value="1"/>
</dbReference>
<keyword evidence="3" id="KW-0597">Phosphoprotein</keyword>
<dbReference type="PANTHER" id="PTHR43065:SF50">
    <property type="entry name" value="HISTIDINE KINASE"/>
    <property type="match status" value="1"/>
</dbReference>
<dbReference type="Proteomes" id="UP000702425">
    <property type="component" value="Unassembled WGS sequence"/>
</dbReference>
<dbReference type="GO" id="GO:0016301">
    <property type="term" value="F:kinase activity"/>
    <property type="evidence" value="ECO:0007669"/>
    <property type="project" value="UniProtKB-KW"/>
</dbReference>
<feature type="region of interest" description="Disordered" evidence="6">
    <location>
        <begin position="366"/>
        <end position="388"/>
    </location>
</feature>
<evidence type="ECO:0000256" key="4">
    <source>
        <dbReference type="ARBA" id="ARBA00022777"/>
    </source>
</evidence>
<dbReference type="Gene3D" id="3.30.70.260">
    <property type="match status" value="1"/>
</dbReference>
<evidence type="ECO:0000259" key="7">
    <source>
        <dbReference type="PROSITE" id="PS50109"/>
    </source>
</evidence>
<dbReference type="InterPro" id="IPR005467">
    <property type="entry name" value="His_kinase_dom"/>
</dbReference>
<sequence>MYENDGLSPLKSPLGLRSTLQELTLYDFLLESECPGNEVAKIFQANPLVPGIIITKQGKFTGMISRRRFFEHMSRPYSLELFSQQPLFILYRFTKTDMLVLDRETSIMTAVRQSLERSPELIHEPIVVQVEPETYKLLDVHQLLLSQLQIHELSTVAMRESQAQLRHQAQQLELALLELQRTQTQLIQTEKMSSLGQLVAGVAHEINNPIGFIYSNLHHAKEYTEGLMRMLDIYRQHCPEFIPEIAAEAEKIELDYLVEDLPKVLNSMQQGAERVRDIVLSLRNFCRLDEAEMKQVNIHDGINNTIMLLQSQLKGKPGLEAIAIHKEYSDLPLVHCYPGQLNQVFMNILVNAIYALVESNKHENVDKNSQNKSLGEQEQSCTNSQSSLSNSTRLIPAIRVRTELIEKKKVIIKISDNGPGMTENVRKRLFDPFFTTKPVGQGTGLGLSISYEIVVNQHGGELKCFSEPGKGAEFAIEIPLQQSPSAQILPRFA</sequence>
<dbReference type="EMBL" id="SRRZ01000131">
    <property type="protein sequence ID" value="NQE37465.1"/>
    <property type="molecule type" value="Genomic_DNA"/>
</dbReference>
<evidence type="ECO:0000256" key="3">
    <source>
        <dbReference type="ARBA" id="ARBA00022553"/>
    </source>
</evidence>
<dbReference type="Gene3D" id="3.30.565.10">
    <property type="entry name" value="Histidine kinase-like ATPase, C-terminal domain"/>
    <property type="match status" value="1"/>
</dbReference>
<accession>A0ABX2D489</accession>
<dbReference type="PRINTS" id="PR00344">
    <property type="entry name" value="BCTRLSENSOR"/>
</dbReference>
<evidence type="ECO:0000313" key="8">
    <source>
        <dbReference type="EMBL" id="NQE37465.1"/>
    </source>
</evidence>
<evidence type="ECO:0000256" key="5">
    <source>
        <dbReference type="ARBA" id="ARBA00023012"/>
    </source>
</evidence>
<dbReference type="Pfam" id="PF02518">
    <property type="entry name" value="HATPase_c"/>
    <property type="match status" value="1"/>
</dbReference>
<dbReference type="SUPFAM" id="SSF55874">
    <property type="entry name" value="ATPase domain of HSP90 chaperone/DNA topoisomerase II/histidine kinase"/>
    <property type="match status" value="1"/>
</dbReference>
<keyword evidence="4 8" id="KW-0418">Kinase</keyword>
<dbReference type="InterPro" id="IPR003594">
    <property type="entry name" value="HATPase_dom"/>
</dbReference>
<protein>
    <recommendedName>
        <fullName evidence="2">histidine kinase</fullName>
        <ecNumber evidence="2">2.7.13.3</ecNumber>
    </recommendedName>
</protein>
<dbReference type="SUPFAM" id="SSF47384">
    <property type="entry name" value="Homodimeric domain of signal transducing histidine kinase"/>
    <property type="match status" value="1"/>
</dbReference>
<proteinExistence type="predicted"/>
<gene>
    <name evidence="8" type="primary">cckA_19</name>
    <name evidence="8" type="ORF">E5S67_05236</name>
</gene>